<dbReference type="Gene3D" id="3.30.230.10">
    <property type="match status" value="1"/>
</dbReference>
<evidence type="ECO:0000313" key="8">
    <source>
        <dbReference type="Proteomes" id="UP000324767"/>
    </source>
</evidence>
<dbReference type="GO" id="GO:0005763">
    <property type="term" value="C:mitochondrial small ribosomal subunit"/>
    <property type="evidence" value="ECO:0007669"/>
    <property type="project" value="TreeGrafter"/>
</dbReference>
<sequence>MQASKLPLTLLKRAGPRCPQCSTQSRRLPHPELRFIPSSSSRHFSNTSVRAAIAAPEIDFSKPSLPPLNNENARVVPASASYFTGKPDFTDNFLTLQSLLRKYQTLPTLTPSQAPRIAWRTLPQYRLQVGEPIRASKYHRIIELLQRLNLIHPSLMPEDLAQTMQPFKRDINPYPNVPKLGKIDGDGRSVGVGRRKASSAKVYLVEGDGEVLVNGKSLITAFPRIHDRESALWALKATGRMDKYNVWALVTGGGSTGQAESITLGLAKALLVHEPMLKPALRRAGCITRDPRRVERKKHGHLKARKMPAWVKR</sequence>
<dbReference type="GO" id="GO:0003735">
    <property type="term" value="F:structural constituent of ribosome"/>
    <property type="evidence" value="ECO:0007669"/>
    <property type="project" value="InterPro"/>
</dbReference>
<keyword evidence="3 6" id="KW-0687">Ribonucleoprotein</keyword>
<dbReference type="PROSITE" id="PS00360">
    <property type="entry name" value="RIBOSOMAL_S9"/>
    <property type="match status" value="1"/>
</dbReference>
<name>A0A5M8PTH1_9LECA</name>
<protein>
    <recommendedName>
        <fullName evidence="4">Small ribosomal subunit protein uS9m</fullName>
    </recommendedName>
    <alternativeName>
        <fullName evidence="5">37S ribosomal protein S9, mitochondrial</fullName>
    </alternativeName>
</protein>
<keyword evidence="2 6" id="KW-0689">Ribosomal protein</keyword>
<dbReference type="InterPro" id="IPR023035">
    <property type="entry name" value="Ribosomal_uS9_bac/plastid"/>
</dbReference>
<dbReference type="InterPro" id="IPR020568">
    <property type="entry name" value="Ribosomal_Su5_D2-typ_SF"/>
</dbReference>
<dbReference type="Pfam" id="PF00380">
    <property type="entry name" value="Ribosomal_S9"/>
    <property type="match status" value="1"/>
</dbReference>
<dbReference type="PANTHER" id="PTHR21569">
    <property type="entry name" value="RIBOSOMAL PROTEIN S9"/>
    <property type="match status" value="1"/>
</dbReference>
<evidence type="ECO:0000256" key="3">
    <source>
        <dbReference type="ARBA" id="ARBA00023274"/>
    </source>
</evidence>
<organism evidence="7 8">
    <name type="scientific">Lasallia pustulata</name>
    <dbReference type="NCBI Taxonomy" id="136370"/>
    <lineage>
        <taxon>Eukaryota</taxon>
        <taxon>Fungi</taxon>
        <taxon>Dikarya</taxon>
        <taxon>Ascomycota</taxon>
        <taxon>Pezizomycotina</taxon>
        <taxon>Lecanoromycetes</taxon>
        <taxon>OSLEUM clade</taxon>
        <taxon>Umbilicariomycetidae</taxon>
        <taxon>Umbilicariales</taxon>
        <taxon>Umbilicariaceae</taxon>
        <taxon>Lasallia</taxon>
    </lineage>
</organism>
<dbReference type="InterPro" id="IPR000754">
    <property type="entry name" value="Ribosomal_uS9"/>
</dbReference>
<comment type="similarity">
    <text evidence="1 6">Belongs to the universal ribosomal protein uS9 family.</text>
</comment>
<comment type="caution">
    <text evidence="7">The sequence shown here is derived from an EMBL/GenBank/DDBJ whole genome shotgun (WGS) entry which is preliminary data.</text>
</comment>
<dbReference type="InterPro" id="IPR014721">
    <property type="entry name" value="Ribsml_uS5_D2-typ_fold_subgr"/>
</dbReference>
<gene>
    <name evidence="7" type="ORF">FRX48_04054</name>
</gene>
<evidence type="ECO:0000256" key="6">
    <source>
        <dbReference type="RuleBase" id="RU003815"/>
    </source>
</evidence>
<evidence type="ECO:0000256" key="2">
    <source>
        <dbReference type="ARBA" id="ARBA00022980"/>
    </source>
</evidence>
<reference evidence="7 8" key="1">
    <citation type="submission" date="2019-09" db="EMBL/GenBank/DDBJ databases">
        <title>The hologenome of the rock-dwelling lichen Lasallia pustulata.</title>
        <authorList>
            <person name="Greshake Tzovaras B."/>
            <person name="Segers F."/>
            <person name="Bicker A."/>
            <person name="Dal Grande F."/>
            <person name="Otte J."/>
            <person name="Hankeln T."/>
            <person name="Schmitt I."/>
            <person name="Ebersberger I."/>
        </authorList>
    </citation>
    <scope>NUCLEOTIDE SEQUENCE [LARGE SCALE GENOMIC DNA]</scope>
    <source>
        <strain evidence="7">A1-1</strain>
    </source>
</reference>
<evidence type="ECO:0000256" key="1">
    <source>
        <dbReference type="ARBA" id="ARBA00005251"/>
    </source>
</evidence>
<dbReference type="GO" id="GO:0003723">
    <property type="term" value="F:RNA binding"/>
    <property type="evidence" value="ECO:0007669"/>
    <property type="project" value="TreeGrafter"/>
</dbReference>
<dbReference type="FunFam" id="3.30.230.10:FF:000001">
    <property type="entry name" value="30S ribosomal protein S9"/>
    <property type="match status" value="1"/>
</dbReference>
<dbReference type="PANTHER" id="PTHR21569:SF1">
    <property type="entry name" value="SMALL RIBOSOMAL SUBUNIT PROTEIN US9M"/>
    <property type="match status" value="1"/>
</dbReference>
<dbReference type="GO" id="GO:0006412">
    <property type="term" value="P:translation"/>
    <property type="evidence" value="ECO:0007669"/>
    <property type="project" value="InterPro"/>
</dbReference>
<dbReference type="NCBIfam" id="NF001099">
    <property type="entry name" value="PRK00132.1"/>
    <property type="match status" value="1"/>
</dbReference>
<evidence type="ECO:0000256" key="5">
    <source>
        <dbReference type="ARBA" id="ARBA00042623"/>
    </source>
</evidence>
<dbReference type="InterPro" id="IPR020574">
    <property type="entry name" value="Ribosomal_uS9_CS"/>
</dbReference>
<accession>A0A5M8PTH1</accession>
<dbReference type="EMBL" id="VXIT01000006">
    <property type="protein sequence ID" value="KAA6411904.1"/>
    <property type="molecule type" value="Genomic_DNA"/>
</dbReference>
<dbReference type="OrthoDB" id="10254627at2759"/>
<dbReference type="SUPFAM" id="SSF54211">
    <property type="entry name" value="Ribosomal protein S5 domain 2-like"/>
    <property type="match status" value="1"/>
</dbReference>
<dbReference type="Proteomes" id="UP000324767">
    <property type="component" value="Unassembled WGS sequence"/>
</dbReference>
<dbReference type="AlphaFoldDB" id="A0A5M8PTH1"/>
<evidence type="ECO:0000256" key="4">
    <source>
        <dbReference type="ARBA" id="ARBA00039318"/>
    </source>
</evidence>
<proteinExistence type="inferred from homology"/>
<evidence type="ECO:0000313" key="7">
    <source>
        <dbReference type="EMBL" id="KAA6411904.1"/>
    </source>
</evidence>